<evidence type="ECO:0000256" key="5">
    <source>
        <dbReference type="ARBA" id="ARBA00022722"/>
    </source>
</evidence>
<dbReference type="Gene3D" id="1.10.3210.10">
    <property type="entry name" value="Hypothetical protein af1432"/>
    <property type="match status" value="1"/>
</dbReference>
<accession>A0A7C3MAQ8</accession>
<dbReference type="NCBIfam" id="TIGR02578">
    <property type="entry name" value="cas_TM1811_Csm1"/>
    <property type="match status" value="1"/>
</dbReference>
<keyword evidence="4" id="KW-0808">Transferase</keyword>
<dbReference type="SUPFAM" id="SSF109604">
    <property type="entry name" value="HD-domain/PDEase-like"/>
    <property type="match status" value="1"/>
</dbReference>
<evidence type="ECO:0000256" key="2">
    <source>
        <dbReference type="ARBA" id="ARBA00005700"/>
    </source>
</evidence>
<evidence type="ECO:0000259" key="14">
    <source>
        <dbReference type="PROSITE" id="PS51831"/>
    </source>
</evidence>
<dbReference type="EMBL" id="DTLB01000053">
    <property type="protein sequence ID" value="HFW33252.1"/>
    <property type="molecule type" value="Genomic_DNA"/>
</dbReference>
<dbReference type="InterPro" id="IPR054767">
    <property type="entry name" value="Cas10-Cmr2_palm2"/>
</dbReference>
<keyword evidence="11" id="KW-0051">Antiviral defense</keyword>
<gene>
    <name evidence="15" type="primary">cas10</name>
    <name evidence="15" type="ORF">ENW66_09965</name>
</gene>
<evidence type="ECO:0000256" key="4">
    <source>
        <dbReference type="ARBA" id="ARBA00022679"/>
    </source>
</evidence>
<evidence type="ECO:0000256" key="10">
    <source>
        <dbReference type="ARBA" id="ARBA00022840"/>
    </source>
</evidence>
<dbReference type="InterPro" id="IPR041062">
    <property type="entry name" value="Csm1_B"/>
</dbReference>
<keyword evidence="7" id="KW-0255">Endonuclease</keyword>
<dbReference type="GO" id="GO:0051607">
    <property type="term" value="P:defense response to virus"/>
    <property type="evidence" value="ECO:0007669"/>
    <property type="project" value="UniProtKB-KW"/>
</dbReference>
<dbReference type="InterPro" id="IPR052117">
    <property type="entry name" value="Cas10/Csm1_subtype-III-A"/>
</dbReference>
<keyword evidence="9" id="KW-0269">Exonuclease</keyword>
<evidence type="ECO:0000256" key="8">
    <source>
        <dbReference type="ARBA" id="ARBA00022801"/>
    </source>
</evidence>
<feature type="domain" description="HD" evidence="14">
    <location>
        <begin position="1"/>
        <end position="90"/>
    </location>
</feature>
<keyword evidence="10" id="KW-0067">ATP-binding</keyword>
<dbReference type="CDD" id="cd09680">
    <property type="entry name" value="Cas10_III"/>
    <property type="match status" value="1"/>
</dbReference>
<comment type="cofactor">
    <cofactor evidence="1">
        <name>a divalent metal cation</name>
        <dbReference type="ChEBI" id="CHEBI:60240"/>
    </cofactor>
</comment>
<keyword evidence="5" id="KW-0540">Nuclease</keyword>
<dbReference type="GO" id="GO:0016740">
    <property type="term" value="F:transferase activity"/>
    <property type="evidence" value="ECO:0007669"/>
    <property type="project" value="UniProtKB-KW"/>
</dbReference>
<evidence type="ECO:0000256" key="7">
    <source>
        <dbReference type="ARBA" id="ARBA00022759"/>
    </source>
</evidence>
<name>A0A7C3MAQ8_ARCFL</name>
<dbReference type="PROSITE" id="PS50887">
    <property type="entry name" value="GGDEF"/>
    <property type="match status" value="1"/>
</dbReference>
<evidence type="ECO:0000259" key="13">
    <source>
        <dbReference type="PROSITE" id="PS50887"/>
    </source>
</evidence>
<protein>
    <recommendedName>
        <fullName evidence="3">CRISPR system single-strand-specific deoxyribonuclease Cas10/Csm1 (subtype III-A)</fullName>
    </recommendedName>
    <alternativeName>
        <fullName evidence="12">Cyclic oligoadenylate synthase</fullName>
    </alternativeName>
</protein>
<evidence type="ECO:0000256" key="3">
    <source>
        <dbReference type="ARBA" id="ARBA00014333"/>
    </source>
</evidence>
<dbReference type="AlphaFoldDB" id="A0A7C3MAQ8"/>
<dbReference type="GO" id="GO:0005524">
    <property type="term" value="F:ATP binding"/>
    <property type="evidence" value="ECO:0007669"/>
    <property type="project" value="UniProtKB-KW"/>
</dbReference>
<dbReference type="GO" id="GO:0004527">
    <property type="term" value="F:exonuclease activity"/>
    <property type="evidence" value="ECO:0007669"/>
    <property type="project" value="UniProtKB-KW"/>
</dbReference>
<evidence type="ECO:0000256" key="6">
    <source>
        <dbReference type="ARBA" id="ARBA00022741"/>
    </source>
</evidence>
<organism evidence="15">
    <name type="scientific">Archaeoglobus fulgidus</name>
    <dbReference type="NCBI Taxonomy" id="2234"/>
    <lineage>
        <taxon>Archaea</taxon>
        <taxon>Methanobacteriati</taxon>
        <taxon>Methanobacteriota</taxon>
        <taxon>Archaeoglobi</taxon>
        <taxon>Archaeoglobales</taxon>
        <taxon>Archaeoglobaceae</taxon>
        <taxon>Archaeoglobus</taxon>
    </lineage>
</organism>
<dbReference type="Pfam" id="PF22335">
    <property type="entry name" value="Cas10-Cmr2_palm2"/>
    <property type="match status" value="1"/>
</dbReference>
<comment type="similarity">
    <text evidence="2">Belongs to the CRISPR-associated Cas10/Csm1 family.</text>
</comment>
<dbReference type="Gene3D" id="3.30.70.270">
    <property type="match status" value="1"/>
</dbReference>
<evidence type="ECO:0000256" key="1">
    <source>
        <dbReference type="ARBA" id="ARBA00001968"/>
    </source>
</evidence>
<keyword evidence="6" id="KW-0547">Nucleotide-binding</keyword>
<sequence>MELEAKLVALGGLLHDIGKFEQRAHAQKKKHSEFGYEFLKKHVEKYFREYDILPLFAKYHHKDDLKSFKGDIRTKNLLNIVCEADNISSGERKAEEEMVFKLENPLESVFSSVNIGKGNAEKVYYELEIFSPGRYFYPKKNVKNTINKYKELFKGFESEFEESFKKLNFDALLYVLEKYTTFIPAMLTEENDISLYDHLKTTSAIALCLYHYHLKELERDLQTKIEDRKERKYLVVGGDISGIQDFIYTITSKGALKYLRARSLFLELLVEDVVAEIIERLKLTRANIIFSGGGRFYILAYNTEEAKEEIRKIGEEVNKWLLEHFRWKLYLAIGFAEVSGEELSKFRTEKASIWEIVNRELKKKKLRKFLDVVRERDLIENYIPDSENYGECDVCKTPGILYEDDENKVCPVCKEFHEMGGVIPKSDGFVRLKTDGDRKYSLPFSVFKPFRYEDLPEYPKGAVIYVKNVGKGKDERLDINLADYNFVVLNFSKYNSKDDEGNVKEFDKLAEGATGAKKLAVLRMDVDDLGKVFSKGLKNNETISRMATLSRFMNHFFKNCIDLICESKVNVDDAKVPRIKSERKERDVVVVYSGGDDLFIVGAWDHVFELAFEIESAFRKYVGSNPNITLSAGYGIFDPKYPLYRMAEVTGEREERAKNEGEVVARENDMEIKRKNRIYLDERGYKDVKFKKSYEWDEFRRVWVDYITKIYESTKPELLVRRTLLRRILKARNDYLRNPNGFRWSVLLTYYLSRAKMNGKRVIEVIPELASRDPEKTKAGEPQDIYLIDVPLKFVDLAVRGGG</sequence>
<dbReference type="InterPro" id="IPR006674">
    <property type="entry name" value="HD_domain"/>
</dbReference>
<reference evidence="15" key="1">
    <citation type="journal article" date="2020" name="mSystems">
        <title>Genome- and Community-Level Interaction Insights into Carbon Utilization and Element Cycling Functions of Hydrothermarchaeota in Hydrothermal Sediment.</title>
        <authorList>
            <person name="Zhou Z."/>
            <person name="Liu Y."/>
            <person name="Xu W."/>
            <person name="Pan J."/>
            <person name="Luo Z.H."/>
            <person name="Li M."/>
        </authorList>
    </citation>
    <scope>NUCLEOTIDE SEQUENCE [LARGE SCALE GENOMIC DNA]</scope>
    <source>
        <strain evidence="15">SpSt-87</strain>
    </source>
</reference>
<dbReference type="Pfam" id="PF18211">
    <property type="entry name" value="Csm1_B"/>
    <property type="match status" value="1"/>
</dbReference>
<evidence type="ECO:0000256" key="11">
    <source>
        <dbReference type="ARBA" id="ARBA00023118"/>
    </source>
</evidence>
<dbReference type="PANTHER" id="PTHR36528:SF1">
    <property type="entry name" value="CRISPR SYSTEM SINGLE-STRAND-SPECIFIC DEOXYRIBONUCLEASE CAS10_CSM1 (SUBTYPE III-A)"/>
    <property type="match status" value="1"/>
</dbReference>
<dbReference type="InterPro" id="IPR043128">
    <property type="entry name" value="Rev_trsase/Diguanyl_cyclase"/>
</dbReference>
<dbReference type="GO" id="GO:0004519">
    <property type="term" value="F:endonuclease activity"/>
    <property type="evidence" value="ECO:0007669"/>
    <property type="project" value="UniProtKB-KW"/>
</dbReference>
<feature type="domain" description="GGDEF" evidence="13">
    <location>
        <begin position="517"/>
        <end position="670"/>
    </location>
</feature>
<evidence type="ECO:0000313" key="15">
    <source>
        <dbReference type="EMBL" id="HFW33252.1"/>
    </source>
</evidence>
<dbReference type="InterPro" id="IPR000160">
    <property type="entry name" value="GGDEF_dom"/>
</dbReference>
<dbReference type="InterPro" id="IPR013408">
    <property type="entry name" value="Cas10/Csm1"/>
</dbReference>
<keyword evidence="8" id="KW-0378">Hydrolase</keyword>
<comment type="caution">
    <text evidence="15">The sequence shown here is derived from an EMBL/GenBank/DDBJ whole genome shotgun (WGS) entry which is preliminary data.</text>
</comment>
<dbReference type="PROSITE" id="PS51831">
    <property type="entry name" value="HD"/>
    <property type="match status" value="1"/>
</dbReference>
<dbReference type="PANTHER" id="PTHR36528">
    <property type="entry name" value="CRISPR SYSTEM SINGLE-STRAND-SPECIFIC DEOXYRIBONUCLEASE CAS10/CSM1 (SUBTYPE III-A)"/>
    <property type="match status" value="1"/>
</dbReference>
<proteinExistence type="inferred from homology"/>
<evidence type="ECO:0000256" key="9">
    <source>
        <dbReference type="ARBA" id="ARBA00022839"/>
    </source>
</evidence>
<evidence type="ECO:0000256" key="12">
    <source>
        <dbReference type="ARBA" id="ARBA00032922"/>
    </source>
</evidence>
<dbReference type="Pfam" id="PF01966">
    <property type="entry name" value="HD"/>
    <property type="match status" value="1"/>
</dbReference>